<dbReference type="STRING" id="370622.LA66_00950"/>
<reference evidence="2 3" key="1">
    <citation type="submission" date="2014-09" db="EMBL/GenBank/DDBJ databases">
        <title>Isolation and characterization of Aurantimonas altamirensis ON-56566 from clinical sample following a dog bite.</title>
        <authorList>
            <person name="Eshaghi A."/>
            <person name="Li A."/>
            <person name="Shahinas D."/>
            <person name="Bahn P."/>
            <person name="Kus J.V."/>
            <person name="Patel S.N."/>
        </authorList>
    </citation>
    <scope>NUCLEOTIDE SEQUENCE [LARGE SCALE GENOMIC DNA]</scope>
    <source>
        <strain evidence="2 3">ON-56566</strain>
    </source>
</reference>
<dbReference type="OrthoDB" id="9813419at2"/>
<proteinExistence type="predicted"/>
<protein>
    <submittedName>
        <fullName evidence="2">Uncharacterized protein</fullName>
    </submittedName>
</protein>
<dbReference type="RefSeq" id="WP_039190375.1">
    <property type="nucleotide sequence ID" value="NZ_JRFJ01000001.1"/>
</dbReference>
<evidence type="ECO:0000313" key="2">
    <source>
        <dbReference type="EMBL" id="KHJ55282.1"/>
    </source>
</evidence>
<evidence type="ECO:0000256" key="1">
    <source>
        <dbReference type="SAM" id="MobiDB-lite"/>
    </source>
</evidence>
<name>A0A0B1Q8L3_9HYPH</name>
<dbReference type="AlphaFoldDB" id="A0A0B1Q8L3"/>
<feature type="region of interest" description="Disordered" evidence="1">
    <location>
        <begin position="1"/>
        <end position="30"/>
    </location>
</feature>
<comment type="caution">
    <text evidence="2">The sequence shown here is derived from an EMBL/GenBank/DDBJ whole genome shotgun (WGS) entry which is preliminary data.</text>
</comment>
<accession>A0A0B1Q8L3</accession>
<gene>
    <name evidence="2" type="ORF">LA66_00950</name>
</gene>
<evidence type="ECO:0000313" key="3">
    <source>
        <dbReference type="Proteomes" id="UP000030826"/>
    </source>
</evidence>
<dbReference type="Proteomes" id="UP000030826">
    <property type="component" value="Unassembled WGS sequence"/>
</dbReference>
<organism evidence="2 3">
    <name type="scientific">Aureimonas altamirensis</name>
    <dbReference type="NCBI Taxonomy" id="370622"/>
    <lineage>
        <taxon>Bacteria</taxon>
        <taxon>Pseudomonadati</taxon>
        <taxon>Pseudomonadota</taxon>
        <taxon>Alphaproteobacteria</taxon>
        <taxon>Hyphomicrobiales</taxon>
        <taxon>Aurantimonadaceae</taxon>
        <taxon>Aureimonas</taxon>
    </lineage>
</organism>
<dbReference type="EMBL" id="JRFJ01000001">
    <property type="protein sequence ID" value="KHJ55282.1"/>
    <property type="molecule type" value="Genomic_DNA"/>
</dbReference>
<sequence>MARMQKPPLDGLKRQLARTRARPAPPRDSFVRETYTLPRPEARVKAREWFDRYPKAAYWTSVESWRLLPDGSVEFTMRRLPSAD</sequence>